<keyword evidence="1" id="KW-0812">Transmembrane</keyword>
<dbReference type="Pfam" id="PF19626">
    <property type="entry name" value="DUF6131"/>
    <property type="match status" value="1"/>
</dbReference>
<comment type="caution">
    <text evidence="2">The sequence shown here is derived from an EMBL/GenBank/DDBJ whole genome shotgun (WGS) entry which is preliminary data.</text>
</comment>
<organism evidence="2 3">
    <name type="scientific">Nocardia alba</name>
    <dbReference type="NCBI Taxonomy" id="225051"/>
    <lineage>
        <taxon>Bacteria</taxon>
        <taxon>Bacillati</taxon>
        <taxon>Actinomycetota</taxon>
        <taxon>Actinomycetes</taxon>
        <taxon>Mycobacteriales</taxon>
        <taxon>Nocardiaceae</taxon>
        <taxon>Nocardia</taxon>
    </lineage>
</organism>
<keyword evidence="1" id="KW-0472">Membrane</keyword>
<dbReference type="STRING" id="1210063.GCA_001612665_03400"/>
<dbReference type="Proteomes" id="UP000294856">
    <property type="component" value="Unassembled WGS sequence"/>
</dbReference>
<dbReference type="InterPro" id="IPR046134">
    <property type="entry name" value="DUF6131"/>
</dbReference>
<reference evidence="2 3" key="1">
    <citation type="submission" date="2019-03" db="EMBL/GenBank/DDBJ databases">
        <title>Genomic Encyclopedia of Type Strains, Phase IV (KMG-IV): sequencing the most valuable type-strain genomes for metagenomic binning, comparative biology and taxonomic classification.</title>
        <authorList>
            <person name="Goeker M."/>
        </authorList>
    </citation>
    <scope>NUCLEOTIDE SEQUENCE [LARGE SCALE GENOMIC DNA]</scope>
    <source>
        <strain evidence="2 3">DSM 44684</strain>
    </source>
</reference>
<sequence length="51" mass="5244">MIILGAVLLIAGLVFGIPLLNTVGVILLVVGVVLALVGSTGRVVGGRRHYY</sequence>
<feature type="transmembrane region" description="Helical" evidence="1">
    <location>
        <begin position="26"/>
        <end position="45"/>
    </location>
</feature>
<accession>A0A4R1G3U4</accession>
<evidence type="ECO:0000256" key="1">
    <source>
        <dbReference type="SAM" id="Phobius"/>
    </source>
</evidence>
<dbReference type="RefSeq" id="WP_165914754.1">
    <property type="nucleotide sequence ID" value="NZ_SMFR01000001.1"/>
</dbReference>
<keyword evidence="3" id="KW-1185">Reference proteome</keyword>
<keyword evidence="1" id="KW-1133">Transmembrane helix</keyword>
<dbReference type="EMBL" id="SMFR01000001">
    <property type="protein sequence ID" value="TCJ99918.1"/>
    <property type="molecule type" value="Genomic_DNA"/>
</dbReference>
<proteinExistence type="predicted"/>
<protein>
    <submittedName>
        <fullName evidence="2">Uncharacterized protein</fullName>
    </submittedName>
</protein>
<dbReference type="AlphaFoldDB" id="A0A4R1G3U4"/>
<evidence type="ECO:0000313" key="2">
    <source>
        <dbReference type="EMBL" id="TCJ99918.1"/>
    </source>
</evidence>
<gene>
    <name evidence="2" type="ORF">DFR71_0903</name>
</gene>
<name>A0A4R1G3U4_9NOCA</name>
<evidence type="ECO:0000313" key="3">
    <source>
        <dbReference type="Proteomes" id="UP000294856"/>
    </source>
</evidence>